<reference evidence="3" key="1">
    <citation type="submission" date="2016-03" db="EMBL/GenBank/DDBJ databases">
        <title>Mechanisms controlling the formation of the plant cell surface in tip-growing cells are functionally conserved among land plants.</title>
        <authorList>
            <person name="Honkanen S."/>
            <person name="Jones V.A."/>
            <person name="Morieri G."/>
            <person name="Champion C."/>
            <person name="Hetherington A.J."/>
            <person name="Kelly S."/>
            <person name="Saint-Marcoux D."/>
            <person name="Proust H."/>
            <person name="Prescott H."/>
            <person name="Dolan L."/>
        </authorList>
    </citation>
    <scope>NUCLEOTIDE SEQUENCE [LARGE SCALE GENOMIC DNA]</scope>
    <source>
        <tissue evidence="3">Whole gametophyte</tissue>
    </source>
</reference>
<feature type="compositionally biased region" description="Basic and acidic residues" evidence="1">
    <location>
        <begin position="1"/>
        <end position="15"/>
    </location>
</feature>
<dbReference type="Gene3D" id="1.10.220.150">
    <property type="entry name" value="Arf GTPase activating protein"/>
    <property type="match status" value="1"/>
</dbReference>
<dbReference type="PANTHER" id="PTHR46085">
    <property type="entry name" value="ARFGAP/RECO-RELATED"/>
    <property type="match status" value="1"/>
</dbReference>
<keyword evidence="4" id="KW-1185">Reference proteome</keyword>
<protein>
    <recommendedName>
        <fullName evidence="2">Arf-GAP domain-containing protein</fullName>
    </recommendedName>
</protein>
<dbReference type="InterPro" id="IPR037278">
    <property type="entry name" value="ARFGAP/RecO"/>
</dbReference>
<organism evidence="3 4">
    <name type="scientific">Marchantia polymorpha subsp. ruderalis</name>
    <dbReference type="NCBI Taxonomy" id="1480154"/>
    <lineage>
        <taxon>Eukaryota</taxon>
        <taxon>Viridiplantae</taxon>
        <taxon>Streptophyta</taxon>
        <taxon>Embryophyta</taxon>
        <taxon>Marchantiophyta</taxon>
        <taxon>Marchantiopsida</taxon>
        <taxon>Marchantiidae</taxon>
        <taxon>Marchantiales</taxon>
        <taxon>Marchantiaceae</taxon>
        <taxon>Marchantia</taxon>
    </lineage>
</organism>
<feature type="compositionally biased region" description="Low complexity" evidence="1">
    <location>
        <begin position="557"/>
        <end position="575"/>
    </location>
</feature>
<dbReference type="Proteomes" id="UP000077202">
    <property type="component" value="Unassembled WGS sequence"/>
</dbReference>
<feature type="compositionally biased region" description="Low complexity" evidence="1">
    <location>
        <begin position="585"/>
        <end position="598"/>
    </location>
</feature>
<comment type="caution">
    <text evidence="3">The sequence shown here is derived from an EMBL/GenBank/DDBJ whole genome shotgun (WGS) entry which is preliminary data.</text>
</comment>
<gene>
    <name evidence="3" type="ORF">AXG93_1054s1260</name>
</gene>
<sequence length="837" mass="89847">MDGWMERMDGWHERAGSSPPPLKEVAQKVETGQKACRRPAVVVTVRACRSRWGRAGQGRATRTDGGSAGREQNKREYSGCLGIGFTSHASPPGRDPGRRQEEEEEEEGAGPKTSPLFNGMLASSFVVGTVEWMLLAGAGAGGACRGTATAAAAARDREFTHRIKSVSMAKFTAEEVRNLQAGGNERGREIFLKDFDLQRNSLPDSSNPEKLRDFIKAVYVDRRYTGDRALPPKGRQGDREDSYGRNEPRPDPRSSPRDYRAGNDTRSPSYEDRYDDRRGVERRRSDTDRGRYDDRRYDDRVVRFEEKKSPGRLDPDPRARYNRGQYDDRQHDDRSRYDERDRDRRNSYDDRFANESRHDRRRSADDRNFKDFDGDSPPVRPVSEILGDNIPTLRVEEYRNTNGRDSRDARDEDDRSSLGSPASLTEVGGLCARLQSDPRREMRIPRLGSFGSANGSSNSLNSAAIKRASSGSLIDFNADPEPAAPAQAAPPAAADPFGVSSAAAAAPQPQPAAVSSSSTGWAVFDLAPTGTTPAPAEAPPAGYPDVFGASANGGQWAASGWPPSQPQAPAAAAPPVDNWASLMGPAVQPQAPAATPQPWNSFSPVNKAPVAQQQPQSQPQQGLPPVQQVQPQAQSGLNQEQPNTSAGFSAAPNVPRELPKELFASPFPSAGGYGMGPPMPGYPPPAMPYNPMVSMPMYPQQPRSRNPFDLPAEAAPSMGGGAFPGMGSLQAALPTGPFSMPGSAPPTMSNQWSMGPQHASYPQGGAAGGNAFAQLSSNFGAQSGMPAHSVGPTLGLSNSGNYNNMPLFGAGQSFMGAGMSDFTTQNSVRPVGGNPFG</sequence>
<feature type="region of interest" description="Disordered" evidence="1">
    <location>
        <begin position="226"/>
        <end position="440"/>
    </location>
</feature>
<dbReference type="EMBL" id="LVLJ01000416">
    <property type="protein sequence ID" value="OAE34341.1"/>
    <property type="molecule type" value="Genomic_DNA"/>
</dbReference>
<dbReference type="Pfam" id="PF01412">
    <property type="entry name" value="ArfGap"/>
    <property type="match status" value="1"/>
</dbReference>
<feature type="compositionally biased region" description="Low complexity" evidence="1">
    <location>
        <begin position="479"/>
        <end position="504"/>
    </location>
</feature>
<dbReference type="GO" id="GO:0005096">
    <property type="term" value="F:GTPase activator activity"/>
    <property type="evidence" value="ECO:0007669"/>
    <property type="project" value="InterPro"/>
</dbReference>
<feature type="compositionally biased region" description="Polar residues" evidence="1">
    <location>
        <begin position="638"/>
        <end position="647"/>
    </location>
</feature>
<evidence type="ECO:0000259" key="2">
    <source>
        <dbReference type="Pfam" id="PF01412"/>
    </source>
</evidence>
<evidence type="ECO:0000313" key="3">
    <source>
        <dbReference type="EMBL" id="OAE34341.1"/>
    </source>
</evidence>
<dbReference type="InterPro" id="IPR044820">
    <property type="entry name" value="AGD14-like"/>
</dbReference>
<name>A0A176WNZ8_MARPO</name>
<accession>A0A176WNZ8</accession>
<feature type="compositionally biased region" description="Low complexity" evidence="1">
    <location>
        <begin position="609"/>
        <end position="637"/>
    </location>
</feature>
<feature type="region of interest" description="Disordered" evidence="1">
    <location>
        <begin position="1"/>
        <end position="36"/>
    </location>
</feature>
<feature type="compositionally biased region" description="Basic and acidic residues" evidence="1">
    <location>
        <begin position="235"/>
        <end position="373"/>
    </location>
</feature>
<feature type="domain" description="Arf-GAP" evidence="2">
    <location>
        <begin position="160"/>
        <end position="225"/>
    </location>
</feature>
<dbReference type="PANTHER" id="PTHR46085:SF3">
    <property type="entry name" value="ARF GTPASE ACTIVATING PROTEIN"/>
    <property type="match status" value="1"/>
</dbReference>
<feature type="region of interest" description="Disordered" evidence="1">
    <location>
        <begin position="52"/>
        <end position="116"/>
    </location>
</feature>
<feature type="region of interest" description="Disordered" evidence="1">
    <location>
        <begin position="554"/>
        <end position="653"/>
    </location>
</feature>
<dbReference type="AlphaFoldDB" id="A0A176WNZ8"/>
<evidence type="ECO:0000313" key="4">
    <source>
        <dbReference type="Proteomes" id="UP000077202"/>
    </source>
</evidence>
<evidence type="ECO:0000256" key="1">
    <source>
        <dbReference type="SAM" id="MobiDB-lite"/>
    </source>
</evidence>
<dbReference type="InterPro" id="IPR001164">
    <property type="entry name" value="ArfGAP_dom"/>
</dbReference>
<proteinExistence type="predicted"/>
<feature type="region of interest" description="Disordered" evidence="1">
    <location>
        <begin position="476"/>
        <end position="504"/>
    </location>
</feature>
<dbReference type="InterPro" id="IPR038508">
    <property type="entry name" value="ArfGAP_dom_sf"/>
</dbReference>
<feature type="compositionally biased region" description="Basic and acidic residues" evidence="1">
    <location>
        <begin position="394"/>
        <end position="416"/>
    </location>
</feature>
<dbReference type="SUPFAM" id="SSF57863">
    <property type="entry name" value="ArfGap/RecO-like zinc finger"/>
    <property type="match status" value="1"/>
</dbReference>